<name>A0A3Q0ISR7_DIACI</name>
<dbReference type="PANTHER" id="PTHR16470">
    <property type="entry name" value="UBIQUITIN DOMAIN-CONTAINING PROTEIN UBFD1"/>
    <property type="match status" value="1"/>
</dbReference>
<feature type="compositionally biased region" description="Basic and acidic residues" evidence="1">
    <location>
        <begin position="1"/>
        <end position="19"/>
    </location>
</feature>
<dbReference type="RefSeq" id="XP_026677395.1">
    <property type="nucleotide sequence ID" value="XM_026821594.1"/>
</dbReference>
<dbReference type="InterPro" id="IPR000626">
    <property type="entry name" value="Ubiquitin-like_dom"/>
</dbReference>
<sequence length="281" mass="31441">MDASKSESKLKDKDSDKISDLTPNDAPKSDTKAPSNESPPVTDTNAKSEPEKPVASDDKILQFVVIYSKEKYDVKMSENSTVLQLKTHLESIIGVPHTLQKVMYKGLAKNEQTLKSLGVVNNAKIMLVGSKLNDVLNLATVPTPEEQQALQEEKVNKEPWSRQKMHRTVLDKGLPDDVMPGILNTKEPLPPFPLSGMLNKGGGKLRITFRLELDELWLGTKERTEKIRMSSIKGVISEPIEGLEQYHIMALQLGTTDASRYWIYYVPAQYVDSIKHIILDS</sequence>
<dbReference type="Proteomes" id="UP000079169">
    <property type="component" value="Unplaced"/>
</dbReference>
<dbReference type="PANTHER" id="PTHR16470:SF0">
    <property type="entry name" value="UBIQUITIN DOMAIN-CONTAINING PROTEIN UBFD1"/>
    <property type="match status" value="1"/>
</dbReference>
<reference evidence="4" key="1">
    <citation type="submission" date="2025-08" db="UniProtKB">
        <authorList>
            <consortium name="RefSeq"/>
        </authorList>
    </citation>
    <scope>IDENTIFICATION</scope>
</reference>
<dbReference type="InterPro" id="IPR039120">
    <property type="entry name" value="UBFD1"/>
</dbReference>
<dbReference type="GO" id="GO:0003723">
    <property type="term" value="F:RNA binding"/>
    <property type="evidence" value="ECO:0007669"/>
    <property type="project" value="TreeGrafter"/>
</dbReference>
<evidence type="ECO:0000313" key="3">
    <source>
        <dbReference type="Proteomes" id="UP000079169"/>
    </source>
</evidence>
<proteinExistence type="predicted"/>
<dbReference type="SUPFAM" id="SSF54236">
    <property type="entry name" value="Ubiquitin-like"/>
    <property type="match status" value="1"/>
</dbReference>
<gene>
    <name evidence="4" type="primary">LOC103506425</name>
</gene>
<dbReference type="CDD" id="cd17047">
    <property type="entry name" value="Ubl_UBFD1"/>
    <property type="match status" value="1"/>
</dbReference>
<dbReference type="Gene3D" id="3.10.20.90">
    <property type="entry name" value="Phosphatidylinositol 3-kinase Catalytic Subunit, Chain A, domain 1"/>
    <property type="match status" value="1"/>
</dbReference>
<feature type="compositionally biased region" description="Polar residues" evidence="1">
    <location>
        <begin position="32"/>
        <end position="45"/>
    </location>
</feature>
<evidence type="ECO:0000256" key="1">
    <source>
        <dbReference type="SAM" id="MobiDB-lite"/>
    </source>
</evidence>
<dbReference type="AlphaFoldDB" id="A0A3Q0ISR7"/>
<accession>A0A3Q0ISR7</accession>
<protein>
    <submittedName>
        <fullName evidence="4">Ubiquitin domain-containing protein UBFD1 isoform X2</fullName>
    </submittedName>
</protein>
<dbReference type="Pfam" id="PF25343">
    <property type="entry name" value="PH_UBFD1_C"/>
    <property type="match status" value="1"/>
</dbReference>
<organism evidence="3 4">
    <name type="scientific">Diaphorina citri</name>
    <name type="common">Asian citrus psyllid</name>
    <dbReference type="NCBI Taxonomy" id="121845"/>
    <lineage>
        <taxon>Eukaryota</taxon>
        <taxon>Metazoa</taxon>
        <taxon>Ecdysozoa</taxon>
        <taxon>Arthropoda</taxon>
        <taxon>Hexapoda</taxon>
        <taxon>Insecta</taxon>
        <taxon>Pterygota</taxon>
        <taxon>Neoptera</taxon>
        <taxon>Paraneoptera</taxon>
        <taxon>Hemiptera</taxon>
        <taxon>Sternorrhyncha</taxon>
        <taxon>Psylloidea</taxon>
        <taxon>Psyllidae</taxon>
        <taxon>Diaphorininae</taxon>
        <taxon>Diaphorina</taxon>
    </lineage>
</organism>
<dbReference type="PROSITE" id="PS50053">
    <property type="entry name" value="UBIQUITIN_2"/>
    <property type="match status" value="1"/>
</dbReference>
<dbReference type="GO" id="GO:0045296">
    <property type="term" value="F:cadherin binding"/>
    <property type="evidence" value="ECO:0007669"/>
    <property type="project" value="TreeGrafter"/>
</dbReference>
<evidence type="ECO:0000313" key="4">
    <source>
        <dbReference type="RefSeq" id="XP_026677395.1"/>
    </source>
</evidence>
<dbReference type="SMART" id="SM00213">
    <property type="entry name" value="UBQ"/>
    <property type="match status" value="1"/>
</dbReference>
<feature type="region of interest" description="Disordered" evidence="1">
    <location>
        <begin position="1"/>
        <end position="54"/>
    </location>
</feature>
<evidence type="ECO:0000259" key="2">
    <source>
        <dbReference type="PROSITE" id="PS50053"/>
    </source>
</evidence>
<feature type="domain" description="Ubiquitin-like" evidence="2">
    <location>
        <begin position="60"/>
        <end position="134"/>
    </location>
</feature>
<keyword evidence="3" id="KW-1185">Reference proteome</keyword>
<dbReference type="InterPro" id="IPR029071">
    <property type="entry name" value="Ubiquitin-like_domsf"/>
</dbReference>
<dbReference type="InterPro" id="IPR057455">
    <property type="entry name" value="UBFD1_C"/>
</dbReference>
<dbReference type="Pfam" id="PF00240">
    <property type="entry name" value="ubiquitin"/>
    <property type="match status" value="1"/>
</dbReference>
<dbReference type="GeneID" id="103506425"/>